<feature type="transmembrane region" description="Helical" evidence="6">
    <location>
        <begin position="424"/>
        <end position="447"/>
    </location>
</feature>
<feature type="transmembrane region" description="Helical" evidence="6">
    <location>
        <begin position="377"/>
        <end position="403"/>
    </location>
</feature>
<keyword evidence="10" id="KW-1185">Reference proteome</keyword>
<dbReference type="PANTHER" id="PTHR30572:SF18">
    <property type="entry name" value="ABC-TYPE MACROLIDE FAMILY EXPORT SYSTEM PERMEASE COMPONENT 2"/>
    <property type="match status" value="1"/>
</dbReference>
<dbReference type="Proteomes" id="UP000428260">
    <property type="component" value="Chromosome"/>
</dbReference>
<dbReference type="PANTHER" id="PTHR30572">
    <property type="entry name" value="MEMBRANE COMPONENT OF TRANSPORTER-RELATED"/>
    <property type="match status" value="1"/>
</dbReference>
<feature type="transmembrane region" description="Helical" evidence="6">
    <location>
        <begin position="20"/>
        <end position="42"/>
    </location>
</feature>
<dbReference type="Pfam" id="PF02687">
    <property type="entry name" value="FtsX"/>
    <property type="match status" value="2"/>
</dbReference>
<evidence type="ECO:0000256" key="3">
    <source>
        <dbReference type="ARBA" id="ARBA00022692"/>
    </source>
</evidence>
<reference evidence="9 10" key="1">
    <citation type="submission" date="2019-11" db="EMBL/GenBank/DDBJ databases">
        <authorList>
            <person name="Zheng R.K."/>
            <person name="Sun C.M."/>
        </authorList>
    </citation>
    <scope>NUCLEOTIDE SEQUENCE [LARGE SCALE GENOMIC DNA]</scope>
    <source>
        <strain evidence="9 10">WC007</strain>
    </source>
</reference>
<keyword evidence="5 6" id="KW-0472">Membrane</keyword>
<organism evidence="9 10">
    <name type="scientific">Maribellus comscasis</name>
    <dbReference type="NCBI Taxonomy" id="2681766"/>
    <lineage>
        <taxon>Bacteria</taxon>
        <taxon>Pseudomonadati</taxon>
        <taxon>Bacteroidota</taxon>
        <taxon>Bacteroidia</taxon>
        <taxon>Marinilabiliales</taxon>
        <taxon>Prolixibacteraceae</taxon>
        <taxon>Maribellus</taxon>
    </lineage>
</organism>
<feature type="domain" description="ABC3 transporter permease C-terminal" evidence="7">
    <location>
        <begin position="668"/>
        <end position="781"/>
    </location>
</feature>
<evidence type="ECO:0000256" key="5">
    <source>
        <dbReference type="ARBA" id="ARBA00023136"/>
    </source>
</evidence>
<evidence type="ECO:0000313" key="9">
    <source>
        <dbReference type="EMBL" id="QGY44621.1"/>
    </source>
</evidence>
<sequence length="788" mass="89532">MFKNYLKTTLRFLKQNKLFAGINVLGLSLALAASFIILLYIINEISYNRGYENRKQIYRIVNNYLEFKNTMAGTPYVLASALKDEFPQVEYATRAQFMRGFSLKQNEEFIPVRQAVATDSEIFDIFSLKLTGSKNNILDDPNSIVLSQKQAEKFFPDEDPIGKEIIGLANGKEQLFVVKGVFENIPINSTLRADCFINSRWTLEPINQAFRVTNADVNWDLDFWTTWVMLKQNVDPLTLDPQFRELEVKNMGEKPAKKYVLQNLSDVYLRSAEVMNSGVQGNMKNIRIFSAIAFLIILVAAFNYIILSTAVSSGRAKEIGIRKTNGAEIRSIKTQLLFESIFLAFHVLPLAVLLAWAGKPYAEKLFQTRLYIIDSNIVVYILIYLLLTIVIGFASGFYTSSYLSRLNVINILKNTAASGKRKSVLRFSLIVIQLIIFCSFITGTLVIRSQYKFALKKDLGYQNKNILLFELGRNFREYRAFIDEIKTIPNVTMAAGTMHSIPMLGSMTMMVPNFEDQTQKIKVDGMAVDYNFTETMGLNIIEGRSFSEEFGSDLNGATILNETAVKDLGIEDPVGKQVAGKTIIGIVKDFNLHSIHSDIPPTMLTMTDKYIQQVAINYVPGTLENLLPTLESKWKEMAPDRTFQYQTIEDLIENIYSSEKNLSIIISIFAIFSLFIAAFGLFGLTLFIARTRTKEIGIKKVLGSGEKTIVYSFLKENFFMVLIATLLAIPVTFYFMNRWLSNFSYKVSINFWFFVVAFIIASIVVLFTVLFHSYRASRINPVEALKYE</sequence>
<evidence type="ECO:0000256" key="6">
    <source>
        <dbReference type="SAM" id="Phobius"/>
    </source>
</evidence>
<dbReference type="GO" id="GO:0005886">
    <property type="term" value="C:plasma membrane"/>
    <property type="evidence" value="ECO:0007669"/>
    <property type="project" value="UniProtKB-SubCell"/>
</dbReference>
<dbReference type="KEGG" id="mcos:GM418_13395"/>
<feature type="transmembrane region" description="Helical" evidence="6">
    <location>
        <begin position="717"/>
        <end position="737"/>
    </location>
</feature>
<dbReference type="InterPro" id="IPR025857">
    <property type="entry name" value="MacB_PCD"/>
</dbReference>
<keyword evidence="4 6" id="KW-1133">Transmembrane helix</keyword>
<name>A0A6I6JQD3_9BACT</name>
<protein>
    <submittedName>
        <fullName evidence="9">FtsX-like permease family protein</fullName>
    </submittedName>
</protein>
<evidence type="ECO:0000259" key="8">
    <source>
        <dbReference type="Pfam" id="PF12704"/>
    </source>
</evidence>
<feature type="domain" description="MacB-like periplasmic core" evidence="8">
    <location>
        <begin position="21"/>
        <end position="238"/>
    </location>
</feature>
<evidence type="ECO:0000313" key="10">
    <source>
        <dbReference type="Proteomes" id="UP000428260"/>
    </source>
</evidence>
<comment type="subcellular location">
    <subcellularLocation>
        <location evidence="1">Cell membrane</location>
        <topology evidence="1">Multi-pass membrane protein</topology>
    </subcellularLocation>
</comment>
<proteinExistence type="predicted"/>
<keyword evidence="2" id="KW-1003">Cell membrane</keyword>
<dbReference type="InterPro" id="IPR050250">
    <property type="entry name" value="Macrolide_Exporter_MacB"/>
</dbReference>
<feature type="transmembrane region" description="Helical" evidence="6">
    <location>
        <begin position="336"/>
        <end position="357"/>
    </location>
</feature>
<evidence type="ECO:0000256" key="2">
    <source>
        <dbReference type="ARBA" id="ARBA00022475"/>
    </source>
</evidence>
<dbReference type="EMBL" id="CP046401">
    <property type="protein sequence ID" value="QGY44621.1"/>
    <property type="molecule type" value="Genomic_DNA"/>
</dbReference>
<feature type="transmembrane region" description="Helical" evidence="6">
    <location>
        <begin position="288"/>
        <end position="307"/>
    </location>
</feature>
<dbReference type="AlphaFoldDB" id="A0A6I6JQD3"/>
<accession>A0A6I6JQD3</accession>
<feature type="transmembrane region" description="Helical" evidence="6">
    <location>
        <begin position="749"/>
        <end position="771"/>
    </location>
</feature>
<dbReference type="InterPro" id="IPR003838">
    <property type="entry name" value="ABC3_permease_C"/>
</dbReference>
<dbReference type="Pfam" id="PF12704">
    <property type="entry name" value="MacB_PCD"/>
    <property type="match status" value="1"/>
</dbReference>
<evidence type="ECO:0000259" key="7">
    <source>
        <dbReference type="Pfam" id="PF02687"/>
    </source>
</evidence>
<evidence type="ECO:0000256" key="4">
    <source>
        <dbReference type="ARBA" id="ARBA00022989"/>
    </source>
</evidence>
<feature type="domain" description="ABC3 transporter permease C-terminal" evidence="7">
    <location>
        <begin position="291"/>
        <end position="407"/>
    </location>
</feature>
<dbReference type="RefSeq" id="WP_158867104.1">
    <property type="nucleotide sequence ID" value="NZ_CP046401.1"/>
</dbReference>
<gene>
    <name evidence="9" type="ORF">GM418_13395</name>
</gene>
<evidence type="ECO:0000256" key="1">
    <source>
        <dbReference type="ARBA" id="ARBA00004651"/>
    </source>
</evidence>
<dbReference type="GO" id="GO:0022857">
    <property type="term" value="F:transmembrane transporter activity"/>
    <property type="evidence" value="ECO:0007669"/>
    <property type="project" value="TreeGrafter"/>
</dbReference>
<feature type="transmembrane region" description="Helical" evidence="6">
    <location>
        <begin position="664"/>
        <end position="689"/>
    </location>
</feature>
<keyword evidence="3 6" id="KW-0812">Transmembrane</keyword>